<gene>
    <name evidence="1" type="ordered locus">LEPBI_I2993</name>
</gene>
<name>B0SPF4_LEPBP</name>
<dbReference type="Proteomes" id="UP000001847">
    <property type="component" value="Chromosome I"/>
</dbReference>
<dbReference type="STRING" id="456481.LEPBI_I2993"/>
<evidence type="ECO:0000313" key="2">
    <source>
        <dbReference type="Proteomes" id="UP000001847"/>
    </source>
</evidence>
<keyword evidence="2" id="KW-1185">Reference proteome</keyword>
<reference evidence="1 2" key="1">
    <citation type="journal article" date="2008" name="PLoS ONE">
        <title>Genome sequence of the saprophyte Leptospira biflexa provides insights into the evolution of Leptospira and the pathogenesis of leptospirosis.</title>
        <authorList>
            <person name="Picardeau M."/>
            <person name="Bulach D.M."/>
            <person name="Bouchier C."/>
            <person name="Zuerner R.L."/>
            <person name="Zidane N."/>
            <person name="Wilson P.J."/>
            <person name="Creno S."/>
            <person name="Kuczek E.S."/>
            <person name="Bommezzadri S."/>
            <person name="Davis J.C."/>
            <person name="McGrath A."/>
            <person name="Johnson M.J."/>
            <person name="Boursaux-Eude C."/>
            <person name="Seemann T."/>
            <person name="Rouy Z."/>
            <person name="Coppel R.L."/>
            <person name="Rood J.I."/>
            <person name="Lajus A."/>
            <person name="Davies J.K."/>
            <person name="Medigue C."/>
            <person name="Adler B."/>
        </authorList>
    </citation>
    <scope>NUCLEOTIDE SEQUENCE [LARGE SCALE GENOMIC DNA]</scope>
    <source>
        <strain evidence="2">Patoc 1 / ATCC 23582 / Paris</strain>
    </source>
</reference>
<organism evidence="1 2">
    <name type="scientific">Leptospira biflexa serovar Patoc (strain Patoc 1 / ATCC 23582 / Paris)</name>
    <dbReference type="NCBI Taxonomy" id="456481"/>
    <lineage>
        <taxon>Bacteria</taxon>
        <taxon>Pseudomonadati</taxon>
        <taxon>Spirochaetota</taxon>
        <taxon>Spirochaetia</taxon>
        <taxon>Leptospirales</taxon>
        <taxon>Leptospiraceae</taxon>
        <taxon>Leptospira</taxon>
    </lineage>
</organism>
<proteinExistence type="predicted"/>
<evidence type="ECO:0000313" key="1">
    <source>
        <dbReference type="EMBL" id="ABZ99060.1"/>
    </source>
</evidence>
<sequence length="470" mass="51528">MRLGSGTYKVNPYSLILLKNGNLVVTAGVFEELAWNSRTGGIHYSYIGTPGTNMNIIMFLINGRTFQIEWLDYLGPTSATSDDANIAPIAEMSNGDIIVYTYVNGTEQGTPISGKANADAYVVARFDQKGNRIWNTYLDLPMNSFVAEKIALVADTNDLIHLFFTHSAIGANTPDSLGFQEFPTAKVATNGTTAGQQEIGWAILNSNGTASSQTYLPSISSSEISTSTLGPNNNILIGGSALDNFNGFPGHPLPNYSRMMFANLSIQNHVIQNVTYLGNTDTTFNIGEISSIVKGNDGYFASGNAAGSFGNPFHQYQYFSTGNLRNHVFLKFDWNGNLIWNQFVGSTTSNVLEFFPKITYISFFDEFRGNILSPIDGTRFTGLDALSYGNGINELQDVTFRIRSGDGRYQSVYYETNVPVTPPNPSVLVDFNVQYLNVCNGRIAKLKKYLNYPAEEGFMEVSTIPGIEEP</sequence>
<dbReference type="EMBL" id="CP000786">
    <property type="protein sequence ID" value="ABZ99060.1"/>
    <property type="molecule type" value="Genomic_DNA"/>
</dbReference>
<protein>
    <submittedName>
        <fullName evidence="1">Uncharacterized protein</fullName>
    </submittedName>
</protein>
<dbReference type="HOGENOM" id="CLU_509760_0_0_12"/>
<dbReference type="AlphaFoldDB" id="B0SPF4"/>
<dbReference type="KEGG" id="lbi:LEPBI_I2993"/>
<accession>B0SPF4</accession>